<evidence type="ECO:0000256" key="1">
    <source>
        <dbReference type="ARBA" id="ARBA00004496"/>
    </source>
</evidence>
<dbReference type="PANTHER" id="PTHR46545:SF1">
    <property type="entry name" value="LEUCINE-RICH REPEAT-CONTAINING PROTEIN 51"/>
    <property type="match status" value="1"/>
</dbReference>
<reference evidence="6 7" key="1">
    <citation type="submission" date="2019-08" db="EMBL/GenBank/DDBJ databases">
        <authorList>
            <person name="Alioto T."/>
            <person name="Alioto T."/>
            <person name="Gomez Garrido J."/>
        </authorList>
    </citation>
    <scope>NUCLEOTIDE SEQUENCE [LARGE SCALE GENOMIC DNA]</scope>
</reference>
<evidence type="ECO:0000256" key="2">
    <source>
        <dbReference type="ARBA" id="ARBA00014223"/>
    </source>
</evidence>
<accession>A0A5E4MQ41</accession>
<keyword evidence="4" id="KW-0433">Leucine-rich repeat</keyword>
<evidence type="ECO:0000313" key="7">
    <source>
        <dbReference type="Proteomes" id="UP000325440"/>
    </source>
</evidence>
<dbReference type="PROSITE" id="PS51450">
    <property type="entry name" value="LRR"/>
    <property type="match status" value="2"/>
</dbReference>
<protein>
    <recommendedName>
        <fullName evidence="2">Leucine-rich repeat-containing protein 51</fullName>
    </recommendedName>
</protein>
<evidence type="ECO:0000256" key="5">
    <source>
        <dbReference type="ARBA" id="ARBA00022737"/>
    </source>
</evidence>
<dbReference type="Gene3D" id="3.80.10.10">
    <property type="entry name" value="Ribonuclease Inhibitor"/>
    <property type="match status" value="1"/>
</dbReference>
<name>A0A5E4MQ41_9HEMI</name>
<dbReference type="PANTHER" id="PTHR46545">
    <property type="entry name" value="LEUCINE-RICH REPEAT-CONTAINING PROTEIN 51"/>
    <property type="match status" value="1"/>
</dbReference>
<dbReference type="Proteomes" id="UP000325440">
    <property type="component" value="Unassembled WGS sequence"/>
</dbReference>
<keyword evidence="3" id="KW-0963">Cytoplasm</keyword>
<organism evidence="6 7">
    <name type="scientific">Cinara cedri</name>
    <dbReference type="NCBI Taxonomy" id="506608"/>
    <lineage>
        <taxon>Eukaryota</taxon>
        <taxon>Metazoa</taxon>
        <taxon>Ecdysozoa</taxon>
        <taxon>Arthropoda</taxon>
        <taxon>Hexapoda</taxon>
        <taxon>Insecta</taxon>
        <taxon>Pterygota</taxon>
        <taxon>Neoptera</taxon>
        <taxon>Paraneoptera</taxon>
        <taxon>Hemiptera</taxon>
        <taxon>Sternorrhyncha</taxon>
        <taxon>Aphidomorpha</taxon>
        <taxon>Aphidoidea</taxon>
        <taxon>Aphididae</taxon>
        <taxon>Lachninae</taxon>
        <taxon>Cinara</taxon>
    </lineage>
</organism>
<evidence type="ECO:0000256" key="3">
    <source>
        <dbReference type="ARBA" id="ARBA00022490"/>
    </source>
</evidence>
<gene>
    <name evidence="6" type="ORF">CINCED_3A023509</name>
</gene>
<dbReference type="AlphaFoldDB" id="A0A5E4MQ41"/>
<evidence type="ECO:0000256" key="4">
    <source>
        <dbReference type="ARBA" id="ARBA00022614"/>
    </source>
</evidence>
<dbReference type="SUPFAM" id="SSF52058">
    <property type="entry name" value="L domain-like"/>
    <property type="match status" value="1"/>
</dbReference>
<sequence length="217" mass="25872">MLKRQPIWNSSDYQEFKCARPLDFSYRNLESLDELNRNEKTWPLSVRGTPKKGRQSKRYRTSSFWLNNNHFKHVNGLKNLTNILFEKTDYLSWLDLSSNRLTVISDEFLLFPNLSMLFLHQNNIQNLSEVYKLRKLKELKTLTLYNNPLCMGIKYRTIVIRMLPQIRKLDNVVVVSSERESKKLLDKDTWFHLKEACPEEFSRQFNNSGAMVNQKLF</sequence>
<dbReference type="EMBL" id="CABPRJ010000991">
    <property type="protein sequence ID" value="VVC34337.1"/>
    <property type="molecule type" value="Genomic_DNA"/>
</dbReference>
<dbReference type="Pfam" id="PF14580">
    <property type="entry name" value="LRR_9"/>
    <property type="match status" value="1"/>
</dbReference>
<comment type="subcellular location">
    <subcellularLocation>
        <location evidence="1">Cytoplasm</location>
    </subcellularLocation>
</comment>
<dbReference type="InterPro" id="IPR001611">
    <property type="entry name" value="Leu-rich_rpt"/>
</dbReference>
<proteinExistence type="predicted"/>
<dbReference type="GO" id="GO:0005737">
    <property type="term" value="C:cytoplasm"/>
    <property type="evidence" value="ECO:0007669"/>
    <property type="project" value="UniProtKB-SubCell"/>
</dbReference>
<dbReference type="OrthoDB" id="676979at2759"/>
<dbReference type="InterPro" id="IPR032675">
    <property type="entry name" value="LRR_dom_sf"/>
</dbReference>
<keyword evidence="5" id="KW-0677">Repeat</keyword>
<evidence type="ECO:0000313" key="6">
    <source>
        <dbReference type="EMBL" id="VVC34337.1"/>
    </source>
</evidence>
<keyword evidence="7" id="KW-1185">Reference proteome</keyword>